<dbReference type="OrthoDB" id="9770715at2"/>
<dbReference type="RefSeq" id="WP_077244597.1">
    <property type="nucleotide sequence ID" value="NZ_MUZR01000045.1"/>
</dbReference>
<dbReference type="SUPFAM" id="SSF109604">
    <property type="entry name" value="HD-domain/PDEase-like"/>
    <property type="match status" value="1"/>
</dbReference>
<keyword evidence="3" id="KW-1185">Reference proteome</keyword>
<dbReference type="PROSITE" id="PS51833">
    <property type="entry name" value="HDOD"/>
    <property type="match status" value="1"/>
</dbReference>
<sequence length="290" mass="31677">MARDECLKRYTRLIDRMPGFPASVQRILELTANPDSSPGELVAALERDPVITVRVLKLVNSPWFGLARPVSSVRQAMVIAGLNTLRNLALSIAAVGMLPTRNDAGMDTGRFLEHSLGVATIARLLARRLGVPESENTDHFVAGLLHDFGKIVLIRHAGEDYAPVLAAAAAGPVPLHREEARRLGVDHAELGGLLIEHWGLPATLAGAVRYHHVPDHDGDWSLLRDTVFAANQIVRHLDFGDSGNPVIEPFPRPIRERFGADLAELTEALDDPGAELEATRLFMQSEEDSR</sequence>
<dbReference type="CDD" id="cd00077">
    <property type="entry name" value="HDc"/>
    <property type="match status" value="1"/>
</dbReference>
<reference evidence="2 3" key="1">
    <citation type="submission" date="2017-02" db="EMBL/GenBank/DDBJ databases">
        <title>Genomic diversity within the haloalkaliphilic genus Thioalkalivibrio.</title>
        <authorList>
            <person name="Ahn A.-C."/>
            <person name="Meier-Kolthoff J."/>
            <person name="Overmars L."/>
            <person name="Richter M."/>
            <person name="Woyke T."/>
            <person name="Sorokin D.Y."/>
            <person name="Muyzer G."/>
        </authorList>
    </citation>
    <scope>NUCLEOTIDE SEQUENCE [LARGE SCALE GENOMIC DNA]</scope>
    <source>
        <strain evidence="2 3">HL17</strain>
    </source>
</reference>
<dbReference type="STRING" id="252474.B1A74_10405"/>
<dbReference type="InterPro" id="IPR013976">
    <property type="entry name" value="HDOD"/>
</dbReference>
<dbReference type="AlphaFoldDB" id="A0A1V2ZWU2"/>
<name>A0A1V2ZWU2_9GAMM</name>
<dbReference type="Proteomes" id="UP000189177">
    <property type="component" value="Unassembled WGS sequence"/>
</dbReference>
<evidence type="ECO:0000313" key="2">
    <source>
        <dbReference type="EMBL" id="OOC09539.1"/>
    </source>
</evidence>
<dbReference type="Gene3D" id="1.10.3210.10">
    <property type="entry name" value="Hypothetical protein af1432"/>
    <property type="match status" value="1"/>
</dbReference>
<dbReference type="PANTHER" id="PTHR33525:SF3">
    <property type="entry name" value="RIBONUCLEASE Y"/>
    <property type="match status" value="1"/>
</dbReference>
<dbReference type="InterPro" id="IPR003607">
    <property type="entry name" value="HD/PDEase_dom"/>
</dbReference>
<dbReference type="EMBL" id="MUZR01000045">
    <property type="protein sequence ID" value="OOC09539.1"/>
    <property type="molecule type" value="Genomic_DNA"/>
</dbReference>
<feature type="domain" description="HDOD" evidence="1">
    <location>
        <begin position="17"/>
        <end position="214"/>
    </location>
</feature>
<evidence type="ECO:0000313" key="3">
    <source>
        <dbReference type="Proteomes" id="UP000189177"/>
    </source>
</evidence>
<accession>A0A1V2ZWU2</accession>
<dbReference type="Pfam" id="PF08668">
    <property type="entry name" value="HDOD"/>
    <property type="match status" value="1"/>
</dbReference>
<dbReference type="InterPro" id="IPR052340">
    <property type="entry name" value="RNase_Y/CdgJ"/>
</dbReference>
<evidence type="ECO:0000259" key="1">
    <source>
        <dbReference type="PROSITE" id="PS51833"/>
    </source>
</evidence>
<comment type="caution">
    <text evidence="2">The sequence shown here is derived from an EMBL/GenBank/DDBJ whole genome shotgun (WGS) entry which is preliminary data.</text>
</comment>
<dbReference type="PANTHER" id="PTHR33525">
    <property type="match status" value="1"/>
</dbReference>
<organism evidence="2 3">
    <name type="scientific">Thioalkalivibrio halophilus</name>
    <dbReference type="NCBI Taxonomy" id="252474"/>
    <lineage>
        <taxon>Bacteria</taxon>
        <taxon>Pseudomonadati</taxon>
        <taxon>Pseudomonadota</taxon>
        <taxon>Gammaproteobacteria</taxon>
        <taxon>Chromatiales</taxon>
        <taxon>Ectothiorhodospiraceae</taxon>
        <taxon>Thioalkalivibrio</taxon>
    </lineage>
</organism>
<gene>
    <name evidence="2" type="ORF">B1A74_10405</name>
</gene>
<protein>
    <recommendedName>
        <fullName evidence="1">HDOD domain-containing protein</fullName>
    </recommendedName>
</protein>
<proteinExistence type="predicted"/>